<dbReference type="EMBL" id="BNCP01000089">
    <property type="protein sequence ID" value="GIL93185.1"/>
    <property type="molecule type" value="Genomic_DNA"/>
</dbReference>
<dbReference type="Proteomes" id="UP000747110">
    <property type="component" value="Unassembled WGS sequence"/>
</dbReference>
<feature type="compositionally biased region" description="Basic and acidic residues" evidence="1">
    <location>
        <begin position="21"/>
        <end position="32"/>
    </location>
</feature>
<keyword evidence="3" id="KW-1185">Reference proteome</keyword>
<gene>
    <name evidence="2" type="ORF">Vretifemale_20587</name>
</gene>
<accession>A0A8J4D3U8</accession>
<evidence type="ECO:0000313" key="3">
    <source>
        <dbReference type="Proteomes" id="UP000747110"/>
    </source>
</evidence>
<protein>
    <submittedName>
        <fullName evidence="2">Uncharacterized protein</fullName>
    </submittedName>
</protein>
<feature type="region of interest" description="Disordered" evidence="1">
    <location>
        <begin position="1"/>
        <end position="32"/>
    </location>
</feature>
<reference evidence="2" key="1">
    <citation type="journal article" date="2021" name="Proc. Natl. Acad. Sci. U.S.A.">
        <title>Three genomes in the algal genus Volvox reveal the fate of a haploid sex-determining region after a transition to homothallism.</title>
        <authorList>
            <person name="Yamamoto K."/>
            <person name="Hamaji T."/>
            <person name="Kawai-Toyooka H."/>
            <person name="Matsuzaki R."/>
            <person name="Takahashi F."/>
            <person name="Nishimura Y."/>
            <person name="Kawachi M."/>
            <person name="Noguchi H."/>
            <person name="Minakuchi Y."/>
            <person name="Umen J.G."/>
            <person name="Toyoda A."/>
            <person name="Nozaki H."/>
        </authorList>
    </citation>
    <scope>NUCLEOTIDE SEQUENCE</scope>
    <source>
        <strain evidence="2">NIES-3786</strain>
    </source>
</reference>
<dbReference type="AlphaFoldDB" id="A0A8J4D3U8"/>
<evidence type="ECO:0000256" key="1">
    <source>
        <dbReference type="SAM" id="MobiDB-lite"/>
    </source>
</evidence>
<proteinExistence type="predicted"/>
<evidence type="ECO:0000313" key="2">
    <source>
        <dbReference type="EMBL" id="GIL93185.1"/>
    </source>
</evidence>
<sequence length="153" mass="16649">MTSADGAPLQQKTVVTPPHGKLPEPRWHEQPLPHHAAGHFTMEDGTCITGARSIRLQKTAFPDHLPNWAHHFWRLAYCGCSNDGGHYSFCRSLDITLQQTVSLAVPPTPPVTGDGLEKASHLHLSMFGRPFAPAGYQPCVSHVLAMSNLGSPL</sequence>
<comment type="caution">
    <text evidence="2">The sequence shown here is derived from an EMBL/GenBank/DDBJ whole genome shotgun (WGS) entry which is preliminary data.</text>
</comment>
<organism evidence="2 3">
    <name type="scientific">Volvox reticuliferus</name>
    <dbReference type="NCBI Taxonomy" id="1737510"/>
    <lineage>
        <taxon>Eukaryota</taxon>
        <taxon>Viridiplantae</taxon>
        <taxon>Chlorophyta</taxon>
        <taxon>core chlorophytes</taxon>
        <taxon>Chlorophyceae</taxon>
        <taxon>CS clade</taxon>
        <taxon>Chlamydomonadales</taxon>
        <taxon>Volvocaceae</taxon>
        <taxon>Volvox</taxon>
    </lineage>
</organism>
<name>A0A8J4D3U8_9CHLO</name>